<protein>
    <submittedName>
        <fullName evidence="1">Uncharacterized protein</fullName>
    </submittedName>
</protein>
<sequence>MSNLHWRHLRLIFLLSYLLYFALSFMYESLCFCLFCDNICLCISHSGGYITTCISDPKYHLDLPPVGNIALFKRLVITPLQDFLCSSLHLLNLLIELGSLYYQVQCNQNQPN</sequence>
<dbReference type="AlphaFoldDB" id="A0AAP0R9Y3"/>
<evidence type="ECO:0000313" key="1">
    <source>
        <dbReference type="EMBL" id="KAK9273496.1"/>
    </source>
</evidence>
<comment type="caution">
    <text evidence="1">The sequence shown here is derived from an EMBL/GenBank/DDBJ whole genome shotgun (WGS) entry which is preliminary data.</text>
</comment>
<keyword evidence="2" id="KW-1185">Reference proteome</keyword>
<gene>
    <name evidence="1" type="ORF">L1049_018306</name>
</gene>
<organism evidence="1 2">
    <name type="scientific">Liquidambar formosana</name>
    <name type="common">Formosan gum</name>
    <dbReference type="NCBI Taxonomy" id="63359"/>
    <lineage>
        <taxon>Eukaryota</taxon>
        <taxon>Viridiplantae</taxon>
        <taxon>Streptophyta</taxon>
        <taxon>Embryophyta</taxon>
        <taxon>Tracheophyta</taxon>
        <taxon>Spermatophyta</taxon>
        <taxon>Magnoliopsida</taxon>
        <taxon>eudicotyledons</taxon>
        <taxon>Gunneridae</taxon>
        <taxon>Pentapetalae</taxon>
        <taxon>Saxifragales</taxon>
        <taxon>Altingiaceae</taxon>
        <taxon>Liquidambar</taxon>
    </lineage>
</organism>
<accession>A0AAP0R9Y3</accession>
<dbReference type="EMBL" id="JBBPBK010000012">
    <property type="protein sequence ID" value="KAK9273496.1"/>
    <property type="molecule type" value="Genomic_DNA"/>
</dbReference>
<dbReference type="Proteomes" id="UP001415857">
    <property type="component" value="Unassembled WGS sequence"/>
</dbReference>
<reference evidence="1 2" key="1">
    <citation type="journal article" date="2024" name="Plant J.">
        <title>Genome sequences and population genomics reveal climatic adaptation and genomic divergence between two closely related sweetgum species.</title>
        <authorList>
            <person name="Xu W.Q."/>
            <person name="Ren C.Q."/>
            <person name="Zhang X.Y."/>
            <person name="Comes H.P."/>
            <person name="Liu X.H."/>
            <person name="Li Y.G."/>
            <person name="Kettle C.J."/>
            <person name="Jalonen R."/>
            <person name="Gaisberger H."/>
            <person name="Ma Y.Z."/>
            <person name="Qiu Y.X."/>
        </authorList>
    </citation>
    <scope>NUCLEOTIDE SEQUENCE [LARGE SCALE GENOMIC DNA]</scope>
    <source>
        <strain evidence="1">Hangzhou</strain>
    </source>
</reference>
<name>A0AAP0R9Y3_LIQFO</name>
<proteinExistence type="predicted"/>
<evidence type="ECO:0000313" key="2">
    <source>
        <dbReference type="Proteomes" id="UP001415857"/>
    </source>
</evidence>